<protein>
    <recommendedName>
        <fullName evidence="8">Glycine--tRNA ligase</fullName>
        <ecNumber evidence="8">6.1.1.14</ecNumber>
    </recommendedName>
    <alternativeName>
        <fullName evidence="8">Glycyl-tRNA synthetase</fullName>
        <shortName evidence="8">GlyRS</shortName>
    </alternativeName>
</protein>
<dbReference type="STRING" id="1798709.A2538_01060"/>
<comment type="subunit">
    <text evidence="8">Homodimer.</text>
</comment>
<dbReference type="GO" id="GO:1990742">
    <property type="term" value="C:microvesicle"/>
    <property type="evidence" value="ECO:0007669"/>
    <property type="project" value="UniProtKB-ARBA"/>
</dbReference>
<keyword evidence="5 8" id="KW-0067">ATP-binding</keyword>
<dbReference type="Proteomes" id="UP000178254">
    <property type="component" value="Unassembled WGS sequence"/>
</dbReference>
<dbReference type="GO" id="GO:0006426">
    <property type="term" value="P:glycyl-tRNA aminoacylation"/>
    <property type="evidence" value="ECO:0007669"/>
    <property type="project" value="UniProtKB-UniRule"/>
</dbReference>
<dbReference type="GO" id="GO:0015966">
    <property type="term" value="P:diadenosine tetraphosphate biosynthetic process"/>
    <property type="evidence" value="ECO:0007669"/>
    <property type="project" value="UniProtKB-ARBA"/>
</dbReference>
<gene>
    <name evidence="8" type="primary">glyQS</name>
    <name evidence="10" type="ORF">A2538_01060</name>
</gene>
<dbReference type="GO" id="GO:0070062">
    <property type="term" value="C:extracellular exosome"/>
    <property type="evidence" value="ECO:0007669"/>
    <property type="project" value="UniProtKB-ARBA"/>
</dbReference>
<evidence type="ECO:0000256" key="7">
    <source>
        <dbReference type="ARBA" id="ARBA00023146"/>
    </source>
</evidence>
<comment type="subcellular location">
    <subcellularLocation>
        <location evidence="8">Cytoplasm</location>
    </subcellularLocation>
</comment>
<keyword evidence="6 8" id="KW-0648">Protein biosynthesis</keyword>
<dbReference type="InterPro" id="IPR022961">
    <property type="entry name" value="Gly_tRNA_ligase_bac"/>
</dbReference>
<dbReference type="Gene3D" id="3.40.50.800">
    <property type="entry name" value="Anticodon-binding domain"/>
    <property type="match status" value="1"/>
</dbReference>
<dbReference type="InterPro" id="IPR027031">
    <property type="entry name" value="Gly-tRNA_synthase/POLG2"/>
</dbReference>
<evidence type="ECO:0000313" key="11">
    <source>
        <dbReference type="Proteomes" id="UP000178254"/>
    </source>
</evidence>
<dbReference type="PROSITE" id="PS50862">
    <property type="entry name" value="AA_TRNA_LIGASE_II"/>
    <property type="match status" value="1"/>
</dbReference>
<dbReference type="InterPro" id="IPR006195">
    <property type="entry name" value="aa-tRNA-synth_II"/>
</dbReference>
<dbReference type="InterPro" id="IPR004154">
    <property type="entry name" value="Anticodon-bd"/>
</dbReference>
<evidence type="ECO:0000256" key="4">
    <source>
        <dbReference type="ARBA" id="ARBA00022741"/>
    </source>
</evidence>
<feature type="binding site" evidence="8">
    <location>
        <begin position="321"/>
        <end position="325"/>
    </location>
    <ligand>
        <name>substrate</name>
    </ligand>
</feature>
<dbReference type="InterPro" id="IPR036621">
    <property type="entry name" value="Anticodon-bd_dom_sf"/>
</dbReference>
<feature type="binding site" evidence="8">
    <location>
        <begin position="196"/>
        <end position="198"/>
    </location>
    <ligand>
        <name>ATP</name>
        <dbReference type="ChEBI" id="CHEBI:30616"/>
    </ligand>
</feature>
<keyword evidence="4 8" id="KW-0547">Nucleotide-binding</keyword>
<feature type="binding site" evidence="8">
    <location>
        <begin position="325"/>
        <end position="328"/>
    </location>
    <ligand>
        <name>ATP</name>
        <dbReference type="ChEBI" id="CHEBI:30616"/>
    </ligand>
</feature>
<feature type="binding site" evidence="8">
    <location>
        <position position="164"/>
    </location>
    <ligand>
        <name>substrate</name>
    </ligand>
</feature>
<sequence>MNENENLMDKVISLCKRRGFIFPGSEIYGGLANSWDYGPLGHQLKQNIKTLWWKFFVTGREDMVPMDTAIIMNPRVWEASGHLQNFSDALVECKVCHKRFRADHLLEAKGITPRYAKEELQDLDQINCPECAGDLTAPKNFNLMFKTAFGINDATALDVYLRPETAGGMFVNFKNILNVTRKRLPFGIAQVGKCFRNEITPGNFIFRTREFEIGEFEYFIRPDDWEKIFEMWLGEIRRFWQDAMQINMDNLVWYEIPDGERAFYSKRTVDIKYKFPFGTEELHGIAYRTDHDLSRHEKVSGQDLHYTDPETNEKYLPHVVEPTFGIDRMLLVALLEAYHEEEAPTSDKGETETRIVMKFPKYLAPIQVAVLPLSKKDELSGPAKELAADLRKNFVVDYDETQSIGKRYRRQDEVGTPYCVTMDFDSLEDKKVTVRDRDTMVQERVEIVELTNYLKEKFNF</sequence>
<proteinExistence type="inferred from homology"/>
<feature type="binding site" evidence="8">
    <location>
        <begin position="206"/>
        <end position="211"/>
    </location>
    <ligand>
        <name>ATP</name>
        <dbReference type="ChEBI" id="CHEBI:30616"/>
    </ligand>
</feature>
<evidence type="ECO:0000256" key="6">
    <source>
        <dbReference type="ARBA" id="ARBA00022917"/>
    </source>
</evidence>
<dbReference type="GO" id="GO:0004081">
    <property type="term" value="F:bis(5'-nucleosyl)-tetraphosphatase (asymmetrical) activity"/>
    <property type="evidence" value="ECO:0007669"/>
    <property type="project" value="UniProtKB-ARBA"/>
</dbReference>
<feature type="domain" description="Aminoacyl-transfer RNA synthetases class-II family profile" evidence="9">
    <location>
        <begin position="9"/>
        <end position="344"/>
    </location>
</feature>
<evidence type="ECO:0000256" key="1">
    <source>
        <dbReference type="ARBA" id="ARBA00008226"/>
    </source>
</evidence>
<dbReference type="SUPFAM" id="SSF52954">
    <property type="entry name" value="Class II aaRS ABD-related"/>
    <property type="match status" value="1"/>
</dbReference>
<dbReference type="EC" id="6.1.1.14" evidence="8"/>
<accession>A0A1F6PDZ8</accession>
<comment type="catalytic activity">
    <reaction evidence="8">
        <text>tRNA(Gly) + glycine + ATP = glycyl-tRNA(Gly) + AMP + diphosphate</text>
        <dbReference type="Rhea" id="RHEA:16013"/>
        <dbReference type="Rhea" id="RHEA-COMP:9664"/>
        <dbReference type="Rhea" id="RHEA-COMP:9683"/>
        <dbReference type="ChEBI" id="CHEBI:30616"/>
        <dbReference type="ChEBI" id="CHEBI:33019"/>
        <dbReference type="ChEBI" id="CHEBI:57305"/>
        <dbReference type="ChEBI" id="CHEBI:78442"/>
        <dbReference type="ChEBI" id="CHEBI:78522"/>
        <dbReference type="ChEBI" id="CHEBI:456215"/>
        <dbReference type="EC" id="6.1.1.14"/>
    </reaction>
</comment>
<dbReference type="InterPro" id="IPR002315">
    <property type="entry name" value="tRNA-synt_gly"/>
</dbReference>
<comment type="caution">
    <text evidence="10">The sequence shown here is derived from an EMBL/GenBank/DDBJ whole genome shotgun (WGS) entry which is preliminary data.</text>
</comment>
<comment type="function">
    <text evidence="8">Catalyzes the attachment of glycine to tRNA(Gly).</text>
</comment>
<keyword evidence="3 8" id="KW-0436">Ligase</keyword>
<dbReference type="PANTHER" id="PTHR10745:SF8">
    <property type="entry name" value="DNA POLYMERASE SUBUNIT GAMMA-2, MITOCHONDRIAL"/>
    <property type="match status" value="1"/>
</dbReference>
<keyword evidence="7 8" id="KW-0030">Aminoacyl-tRNA synthetase</keyword>
<dbReference type="FunFam" id="3.40.50.800:FF:000002">
    <property type="entry name" value="Glycine--tRNA ligase"/>
    <property type="match status" value="1"/>
</dbReference>
<dbReference type="NCBIfam" id="NF003211">
    <property type="entry name" value="PRK04173.1"/>
    <property type="match status" value="1"/>
</dbReference>
<dbReference type="CDD" id="cd00858">
    <property type="entry name" value="GlyRS_anticodon"/>
    <property type="match status" value="1"/>
</dbReference>
<dbReference type="InterPro" id="IPR045864">
    <property type="entry name" value="aa-tRNA-synth_II/BPL/LPL"/>
</dbReference>
<evidence type="ECO:0000256" key="5">
    <source>
        <dbReference type="ARBA" id="ARBA00022840"/>
    </source>
</evidence>
<dbReference type="HAMAP" id="MF_00253_B">
    <property type="entry name" value="Gly_tRNA_synth_B"/>
    <property type="match status" value="1"/>
</dbReference>
<feature type="binding site" evidence="8">
    <location>
        <begin position="281"/>
        <end position="282"/>
    </location>
    <ligand>
        <name>ATP</name>
        <dbReference type="ChEBI" id="CHEBI:30616"/>
    </ligand>
</feature>
<dbReference type="NCBIfam" id="TIGR00389">
    <property type="entry name" value="glyS_dimeric"/>
    <property type="match status" value="1"/>
</dbReference>
<organism evidence="10 11">
    <name type="scientific">Candidatus Magasanikbacteria bacterium RIFOXYD2_FULL_41_14</name>
    <dbReference type="NCBI Taxonomy" id="1798709"/>
    <lineage>
        <taxon>Bacteria</taxon>
        <taxon>Candidatus Magasanikiibacteriota</taxon>
    </lineage>
</organism>
<evidence type="ECO:0000256" key="8">
    <source>
        <dbReference type="HAMAP-Rule" id="MF_00253"/>
    </source>
</evidence>
<dbReference type="CDD" id="cd00774">
    <property type="entry name" value="GlyRS-like_core"/>
    <property type="match status" value="1"/>
</dbReference>
<feature type="binding site" evidence="8">
    <location>
        <position position="101"/>
    </location>
    <ligand>
        <name>substrate</name>
    </ligand>
</feature>
<dbReference type="SUPFAM" id="SSF55681">
    <property type="entry name" value="Class II aaRS and biotin synthetases"/>
    <property type="match status" value="1"/>
</dbReference>
<reference evidence="10 11" key="1">
    <citation type="journal article" date="2016" name="Nat. Commun.">
        <title>Thousands of microbial genomes shed light on interconnected biogeochemical processes in an aquifer system.</title>
        <authorList>
            <person name="Anantharaman K."/>
            <person name="Brown C.T."/>
            <person name="Hug L.A."/>
            <person name="Sharon I."/>
            <person name="Castelle C.J."/>
            <person name="Probst A.J."/>
            <person name="Thomas B.C."/>
            <person name="Singh A."/>
            <person name="Wilkins M.J."/>
            <person name="Karaoz U."/>
            <person name="Brodie E.L."/>
            <person name="Williams K.H."/>
            <person name="Hubbard S.S."/>
            <person name="Banfield J.F."/>
        </authorList>
    </citation>
    <scope>NUCLEOTIDE SEQUENCE [LARGE SCALE GENOMIC DNA]</scope>
</reference>
<dbReference type="GO" id="GO:0005524">
    <property type="term" value="F:ATP binding"/>
    <property type="evidence" value="ECO:0007669"/>
    <property type="project" value="UniProtKB-UniRule"/>
</dbReference>
<name>A0A1F6PDZ8_9BACT</name>
<evidence type="ECO:0000256" key="3">
    <source>
        <dbReference type="ARBA" id="ARBA00022598"/>
    </source>
</evidence>
<dbReference type="EMBL" id="MFRE01000009">
    <property type="protein sequence ID" value="OGH94379.1"/>
    <property type="molecule type" value="Genomic_DNA"/>
</dbReference>
<dbReference type="InterPro" id="IPR002314">
    <property type="entry name" value="aa-tRNA-synt_IIb"/>
</dbReference>
<evidence type="ECO:0000259" key="9">
    <source>
        <dbReference type="PROSITE" id="PS50862"/>
    </source>
</evidence>
<evidence type="ECO:0000313" key="10">
    <source>
        <dbReference type="EMBL" id="OGH94379.1"/>
    </source>
</evidence>
<dbReference type="GO" id="GO:0005737">
    <property type="term" value="C:cytoplasm"/>
    <property type="evidence" value="ECO:0007669"/>
    <property type="project" value="UniProtKB-SubCell"/>
</dbReference>
<dbReference type="AlphaFoldDB" id="A0A1F6PDZ8"/>
<dbReference type="InterPro" id="IPR033731">
    <property type="entry name" value="GlyRS-like_core"/>
</dbReference>
<keyword evidence="2 8" id="KW-0963">Cytoplasm</keyword>
<dbReference type="PANTHER" id="PTHR10745">
    <property type="entry name" value="GLYCYL-TRNA SYNTHETASE/DNA POLYMERASE SUBUNIT GAMMA-2"/>
    <property type="match status" value="1"/>
</dbReference>
<evidence type="ECO:0000256" key="2">
    <source>
        <dbReference type="ARBA" id="ARBA00022490"/>
    </source>
</evidence>
<dbReference type="PRINTS" id="PR01043">
    <property type="entry name" value="TRNASYNTHGLY"/>
</dbReference>
<dbReference type="Gene3D" id="3.30.930.10">
    <property type="entry name" value="Bira Bifunctional Protein, Domain 2"/>
    <property type="match status" value="1"/>
</dbReference>
<comment type="similarity">
    <text evidence="1 8">Belongs to the class-II aminoacyl-tRNA synthetase family.</text>
</comment>
<dbReference type="Pfam" id="PF00587">
    <property type="entry name" value="tRNA-synt_2b"/>
    <property type="match status" value="1"/>
</dbReference>
<dbReference type="Pfam" id="PF03129">
    <property type="entry name" value="HGTP_anticodon"/>
    <property type="match status" value="1"/>
</dbReference>
<comment type="caution">
    <text evidence="8">Lacks conserved residue(s) required for the propagation of feature annotation.</text>
</comment>
<dbReference type="GO" id="GO:0004820">
    <property type="term" value="F:glycine-tRNA ligase activity"/>
    <property type="evidence" value="ECO:0007669"/>
    <property type="project" value="UniProtKB-UniRule"/>
</dbReference>